<evidence type="ECO:0000256" key="7">
    <source>
        <dbReference type="ARBA" id="ARBA00022692"/>
    </source>
</evidence>
<evidence type="ECO:0000256" key="9">
    <source>
        <dbReference type="ARBA" id="ARBA00022777"/>
    </source>
</evidence>
<keyword evidence="5" id="KW-0597">Phosphoprotein</keyword>
<dbReference type="PRINTS" id="PR00344">
    <property type="entry name" value="BCTRLSENSOR"/>
</dbReference>
<dbReference type="InterPro" id="IPR036890">
    <property type="entry name" value="HATPase_C_sf"/>
</dbReference>
<name>A0A109MY55_9BACI</name>
<reference evidence="16 17" key="1">
    <citation type="submission" date="2015-11" db="EMBL/GenBank/DDBJ databases">
        <title>Genome Sequence of Bacillus simplex strain VanAntwerpen2.</title>
        <authorList>
            <person name="Couger M.B."/>
        </authorList>
    </citation>
    <scope>NUCLEOTIDE SEQUENCE [LARGE SCALE GENOMIC DNA]</scope>
    <source>
        <strain evidence="16 17">VanAntwerpen02</strain>
    </source>
</reference>
<comment type="caution">
    <text evidence="16">The sequence shown here is derived from an EMBL/GenBank/DDBJ whole genome shotgun (WGS) entry which is preliminary data.</text>
</comment>
<dbReference type="EC" id="2.7.13.3" evidence="3"/>
<feature type="transmembrane region" description="Helical" evidence="14">
    <location>
        <begin position="163"/>
        <end position="182"/>
    </location>
</feature>
<dbReference type="Gene3D" id="3.30.565.10">
    <property type="entry name" value="Histidine kinase-like ATPase, C-terminal domain"/>
    <property type="match status" value="1"/>
</dbReference>
<evidence type="ECO:0000256" key="11">
    <source>
        <dbReference type="ARBA" id="ARBA00022989"/>
    </source>
</evidence>
<keyword evidence="13 14" id="KW-0472">Membrane</keyword>
<dbReference type="InterPro" id="IPR016120">
    <property type="entry name" value="Sig_transdc_His_kin_SpoOB"/>
</dbReference>
<dbReference type="GO" id="GO:0000155">
    <property type="term" value="F:phosphorelay sensor kinase activity"/>
    <property type="evidence" value="ECO:0007669"/>
    <property type="project" value="InterPro"/>
</dbReference>
<dbReference type="PROSITE" id="PS50109">
    <property type="entry name" value="HIS_KIN"/>
    <property type="match status" value="1"/>
</dbReference>
<dbReference type="InterPro" id="IPR005467">
    <property type="entry name" value="His_kinase_dom"/>
</dbReference>
<keyword evidence="12" id="KW-0902">Two-component regulatory system</keyword>
<dbReference type="Pfam" id="PF02518">
    <property type="entry name" value="HATPase_c"/>
    <property type="match status" value="1"/>
</dbReference>
<dbReference type="InterPro" id="IPR033463">
    <property type="entry name" value="sCache_3"/>
</dbReference>
<evidence type="ECO:0000259" key="15">
    <source>
        <dbReference type="PROSITE" id="PS50109"/>
    </source>
</evidence>
<keyword evidence="11 14" id="KW-1133">Transmembrane helix</keyword>
<accession>A0A109MY55</accession>
<evidence type="ECO:0000256" key="13">
    <source>
        <dbReference type="ARBA" id="ARBA00023136"/>
    </source>
</evidence>
<keyword evidence="4" id="KW-1003">Cell membrane</keyword>
<sequence length="519" mass="57813">MTLLIIFVVFISTLLVSILFSSLLEDIVENYVGKQAMTVAQLAAQNPKIIQGFTEDHPSDVIQPESERIRHTTGADYVTIANHKGLRYSHPNPEYIGQPTATSNDAVFNEHKSIIYQGNGISGPAIKAKTPILNDKGEIIGVSSVGFLVENVQNQLSNYKMKIFQLSLIPILAGIVWAIVIARRLKKLILGLEPEEISFLYQEREAALDAIRNATITINIGKQVTSMNKRARELFPDHQLMVGKRIVDGHLAKLIKSVFSTKEGKFNRKVLLGQQLYIVDLSPILNHNNVRGVVLTIRTVSEIEQLTEEFSEIKAFSENMRAQNHEFLNKLNTIYGLLSLKQYDRALNIISSEVRERQDIISFLMSSVKDPLIAACLLGKKNRSKELQVMLEIDEESNLNSTLKPEDAHHLVSIIGNVIDNAMEAAWQRNKNKGKVKVSFTDLGNEIIFDIEDNGLGIPQGMEDIIFTNGYTTKTGENHGIGLAIVKNSIDLLSSQIYIDRSNLGGARFTIALPKDTKA</sequence>
<comment type="subcellular location">
    <subcellularLocation>
        <location evidence="2">Cell membrane</location>
        <topology evidence="2">Multi-pass membrane protein</topology>
    </subcellularLocation>
</comment>
<evidence type="ECO:0000256" key="14">
    <source>
        <dbReference type="SAM" id="Phobius"/>
    </source>
</evidence>
<evidence type="ECO:0000256" key="5">
    <source>
        <dbReference type="ARBA" id="ARBA00022553"/>
    </source>
</evidence>
<dbReference type="EMBL" id="LNNH01000020">
    <property type="protein sequence ID" value="KWW19098.1"/>
    <property type="molecule type" value="Genomic_DNA"/>
</dbReference>
<keyword evidence="17" id="KW-1185">Reference proteome</keyword>
<keyword evidence="6" id="KW-0808">Transferase</keyword>
<dbReference type="Proteomes" id="UP000064189">
    <property type="component" value="Unassembled WGS sequence"/>
</dbReference>
<dbReference type="GO" id="GO:0005524">
    <property type="term" value="F:ATP binding"/>
    <property type="evidence" value="ECO:0007669"/>
    <property type="project" value="UniProtKB-KW"/>
</dbReference>
<dbReference type="Pfam" id="PF17203">
    <property type="entry name" value="sCache_3_2"/>
    <property type="match status" value="1"/>
</dbReference>
<dbReference type="AlphaFoldDB" id="A0A109MY55"/>
<gene>
    <name evidence="16" type="ORF">AS888_19645</name>
</gene>
<proteinExistence type="predicted"/>
<dbReference type="InterPro" id="IPR039506">
    <property type="entry name" value="SPOB_a"/>
</dbReference>
<dbReference type="SUPFAM" id="SSF55890">
    <property type="entry name" value="Sporulation response regulatory protein Spo0B"/>
    <property type="match status" value="1"/>
</dbReference>
<dbReference type="SUPFAM" id="SSF55874">
    <property type="entry name" value="ATPase domain of HSP90 chaperone/DNA topoisomerase II/histidine kinase"/>
    <property type="match status" value="1"/>
</dbReference>
<dbReference type="InterPro" id="IPR004358">
    <property type="entry name" value="Sig_transdc_His_kin-like_C"/>
</dbReference>
<dbReference type="Gene3D" id="3.30.450.20">
    <property type="entry name" value="PAS domain"/>
    <property type="match status" value="2"/>
</dbReference>
<dbReference type="GO" id="GO:0005886">
    <property type="term" value="C:plasma membrane"/>
    <property type="evidence" value="ECO:0007669"/>
    <property type="project" value="UniProtKB-SubCell"/>
</dbReference>
<dbReference type="InterPro" id="IPR003594">
    <property type="entry name" value="HATPase_dom"/>
</dbReference>
<evidence type="ECO:0000313" key="17">
    <source>
        <dbReference type="Proteomes" id="UP000064189"/>
    </source>
</evidence>
<dbReference type="SUPFAM" id="SSF103190">
    <property type="entry name" value="Sensory domain-like"/>
    <property type="match status" value="1"/>
</dbReference>
<evidence type="ECO:0000256" key="6">
    <source>
        <dbReference type="ARBA" id="ARBA00022679"/>
    </source>
</evidence>
<evidence type="ECO:0000313" key="16">
    <source>
        <dbReference type="EMBL" id="KWW19098.1"/>
    </source>
</evidence>
<keyword evidence="8" id="KW-0547">Nucleotide-binding</keyword>
<evidence type="ECO:0000256" key="8">
    <source>
        <dbReference type="ARBA" id="ARBA00022741"/>
    </source>
</evidence>
<dbReference type="InterPro" id="IPR029151">
    <property type="entry name" value="Sensor-like_sf"/>
</dbReference>
<evidence type="ECO:0000256" key="1">
    <source>
        <dbReference type="ARBA" id="ARBA00000085"/>
    </source>
</evidence>
<dbReference type="Pfam" id="PF14689">
    <property type="entry name" value="SPOB_a"/>
    <property type="match status" value="1"/>
</dbReference>
<keyword evidence="7 14" id="KW-0812">Transmembrane</keyword>
<dbReference type="Gene3D" id="1.10.287.130">
    <property type="match status" value="1"/>
</dbReference>
<keyword evidence="9 16" id="KW-0418">Kinase</keyword>
<dbReference type="PANTHER" id="PTHR43547:SF3">
    <property type="entry name" value="SENSOR PROTEIN CITS"/>
    <property type="match status" value="1"/>
</dbReference>
<organism evidence="16 17">
    <name type="scientific">Peribacillus simplex</name>
    <dbReference type="NCBI Taxonomy" id="1478"/>
    <lineage>
        <taxon>Bacteria</taxon>
        <taxon>Bacillati</taxon>
        <taxon>Bacillota</taxon>
        <taxon>Bacilli</taxon>
        <taxon>Bacillales</taxon>
        <taxon>Bacillaceae</taxon>
        <taxon>Peribacillus</taxon>
    </lineage>
</organism>
<evidence type="ECO:0000256" key="3">
    <source>
        <dbReference type="ARBA" id="ARBA00012438"/>
    </source>
</evidence>
<evidence type="ECO:0000256" key="2">
    <source>
        <dbReference type="ARBA" id="ARBA00004651"/>
    </source>
</evidence>
<protein>
    <recommendedName>
        <fullName evidence="3">histidine kinase</fullName>
        <ecNumber evidence="3">2.7.13.3</ecNumber>
    </recommendedName>
</protein>
<feature type="domain" description="Histidine kinase" evidence="15">
    <location>
        <begin position="322"/>
        <end position="517"/>
    </location>
</feature>
<evidence type="ECO:0000256" key="10">
    <source>
        <dbReference type="ARBA" id="ARBA00022840"/>
    </source>
</evidence>
<evidence type="ECO:0000256" key="12">
    <source>
        <dbReference type="ARBA" id="ARBA00023012"/>
    </source>
</evidence>
<keyword evidence="10" id="KW-0067">ATP-binding</keyword>
<evidence type="ECO:0000256" key="4">
    <source>
        <dbReference type="ARBA" id="ARBA00022475"/>
    </source>
</evidence>
<comment type="catalytic activity">
    <reaction evidence="1">
        <text>ATP + protein L-histidine = ADP + protein N-phospho-L-histidine.</text>
        <dbReference type="EC" id="2.7.13.3"/>
    </reaction>
</comment>
<dbReference type="PANTHER" id="PTHR43547">
    <property type="entry name" value="TWO-COMPONENT HISTIDINE KINASE"/>
    <property type="match status" value="1"/>
</dbReference>
<dbReference type="SMART" id="SM00387">
    <property type="entry name" value="HATPase_c"/>
    <property type="match status" value="1"/>
</dbReference>